<comment type="caution">
    <text evidence="1">The sequence shown here is derived from an EMBL/GenBank/DDBJ whole genome shotgun (WGS) entry which is preliminary data.</text>
</comment>
<accession>A0A1Z5JQQ9</accession>
<dbReference type="Proteomes" id="UP000198406">
    <property type="component" value="Unassembled WGS sequence"/>
</dbReference>
<proteinExistence type="predicted"/>
<sequence>MDRIFAIQQERLYQWDAVYRLLQALPLTGHLAEAVERLQHHLQELDAHNDLLLALQTLPQVQTPQDHWMWQQTMVSLLQKNLQQEHEAYFNNNDRPVKRARYAVIDR</sequence>
<dbReference type="AlphaFoldDB" id="A0A1Z5JQQ9"/>
<reference evidence="1 2" key="1">
    <citation type="journal article" date="2015" name="Plant Cell">
        <title>Oil accumulation by the oleaginous diatom Fistulifera solaris as revealed by the genome and transcriptome.</title>
        <authorList>
            <person name="Tanaka T."/>
            <person name="Maeda Y."/>
            <person name="Veluchamy A."/>
            <person name="Tanaka M."/>
            <person name="Abida H."/>
            <person name="Marechal E."/>
            <person name="Bowler C."/>
            <person name="Muto M."/>
            <person name="Sunaga Y."/>
            <person name="Tanaka M."/>
            <person name="Yoshino T."/>
            <person name="Taniguchi T."/>
            <person name="Fukuda Y."/>
            <person name="Nemoto M."/>
            <person name="Matsumoto M."/>
            <person name="Wong P.S."/>
            <person name="Aburatani S."/>
            <person name="Fujibuchi W."/>
        </authorList>
    </citation>
    <scope>NUCLEOTIDE SEQUENCE [LARGE SCALE GENOMIC DNA]</scope>
    <source>
        <strain evidence="1 2">JPCC DA0580</strain>
    </source>
</reference>
<dbReference type="InParanoid" id="A0A1Z5JQQ9"/>
<evidence type="ECO:0000313" key="2">
    <source>
        <dbReference type="Proteomes" id="UP000198406"/>
    </source>
</evidence>
<protein>
    <submittedName>
        <fullName evidence="1">Uncharacterized protein</fullName>
    </submittedName>
</protein>
<dbReference type="EMBL" id="BDSP01000104">
    <property type="protein sequence ID" value="GAX16347.1"/>
    <property type="molecule type" value="Genomic_DNA"/>
</dbReference>
<evidence type="ECO:0000313" key="1">
    <source>
        <dbReference type="EMBL" id="GAX16347.1"/>
    </source>
</evidence>
<gene>
    <name evidence="1" type="ORF">FisN_27Lh059</name>
</gene>
<organism evidence="1 2">
    <name type="scientific">Fistulifera solaris</name>
    <name type="common">Oleaginous diatom</name>
    <dbReference type="NCBI Taxonomy" id="1519565"/>
    <lineage>
        <taxon>Eukaryota</taxon>
        <taxon>Sar</taxon>
        <taxon>Stramenopiles</taxon>
        <taxon>Ochrophyta</taxon>
        <taxon>Bacillariophyta</taxon>
        <taxon>Bacillariophyceae</taxon>
        <taxon>Bacillariophycidae</taxon>
        <taxon>Naviculales</taxon>
        <taxon>Naviculaceae</taxon>
        <taxon>Fistulifera</taxon>
    </lineage>
</organism>
<keyword evidence="2" id="KW-1185">Reference proteome</keyword>
<name>A0A1Z5JQQ9_FISSO</name>